<organism evidence="1">
    <name type="scientific">Oryza glumipatula</name>
    <dbReference type="NCBI Taxonomy" id="40148"/>
    <lineage>
        <taxon>Eukaryota</taxon>
        <taxon>Viridiplantae</taxon>
        <taxon>Streptophyta</taxon>
        <taxon>Embryophyta</taxon>
        <taxon>Tracheophyta</taxon>
        <taxon>Spermatophyta</taxon>
        <taxon>Magnoliopsida</taxon>
        <taxon>Liliopsida</taxon>
        <taxon>Poales</taxon>
        <taxon>Poaceae</taxon>
        <taxon>BOP clade</taxon>
        <taxon>Oryzoideae</taxon>
        <taxon>Oryzeae</taxon>
        <taxon>Oryzinae</taxon>
        <taxon>Oryza</taxon>
    </lineage>
</organism>
<dbReference type="HOGENOM" id="CLU_1868323_0_0_1"/>
<dbReference type="Gramene" id="OGLUM06G06020.1">
    <property type="protein sequence ID" value="OGLUM06G06020.1"/>
    <property type="gene ID" value="OGLUM06G06020"/>
</dbReference>
<dbReference type="Proteomes" id="UP000026961">
    <property type="component" value="Chromosome 6"/>
</dbReference>
<evidence type="ECO:0000313" key="1">
    <source>
        <dbReference type="EnsemblPlants" id="OGLUM06G06020.1"/>
    </source>
</evidence>
<dbReference type="EnsemblPlants" id="OGLUM06G06020.1">
    <property type="protein sequence ID" value="OGLUM06G06020.1"/>
    <property type="gene ID" value="OGLUM06G06020"/>
</dbReference>
<dbReference type="AlphaFoldDB" id="A0A0E0A631"/>
<accession>A0A0E0A631</accession>
<name>A0A0E0A631_9ORYZ</name>
<reference evidence="1" key="1">
    <citation type="submission" date="2015-04" db="UniProtKB">
        <authorList>
            <consortium name="EnsemblPlants"/>
        </authorList>
    </citation>
    <scope>IDENTIFICATION</scope>
</reference>
<sequence>MIGDETTSGSKPPVPAPTTIRLVNFISEDQVDEAKWTRGQRAGDDTTQSQSEKPLFQYHRCPFCDGCWDHKELPPQSPLTTLSTSELGRPVLMTGQLGLRCTPDQAPPASAHCGRESPLGIIGRVSHAAGSKAPVGE</sequence>
<protein>
    <submittedName>
        <fullName evidence="1">Uncharacterized protein</fullName>
    </submittedName>
</protein>
<keyword evidence="2" id="KW-1185">Reference proteome</keyword>
<dbReference type="STRING" id="40148.A0A0E0A631"/>
<evidence type="ECO:0000313" key="2">
    <source>
        <dbReference type="Proteomes" id="UP000026961"/>
    </source>
</evidence>
<reference evidence="1" key="2">
    <citation type="submission" date="2018-05" db="EMBL/GenBank/DDBJ databases">
        <title>OgluRS3 (Oryza glumaepatula Reference Sequence Version 3).</title>
        <authorList>
            <person name="Zhang J."/>
            <person name="Kudrna D."/>
            <person name="Lee S."/>
            <person name="Talag J."/>
            <person name="Welchert J."/>
            <person name="Wing R.A."/>
        </authorList>
    </citation>
    <scope>NUCLEOTIDE SEQUENCE [LARGE SCALE GENOMIC DNA]</scope>
</reference>
<proteinExistence type="predicted"/>